<dbReference type="EMBL" id="BLXT01001278">
    <property type="protein sequence ID" value="GFN84149.1"/>
    <property type="molecule type" value="Genomic_DNA"/>
</dbReference>
<dbReference type="PROSITE" id="PS50904">
    <property type="entry name" value="PRELI_MSF1"/>
    <property type="match status" value="1"/>
</dbReference>
<reference evidence="2 3" key="1">
    <citation type="journal article" date="2021" name="Elife">
        <title>Chloroplast acquisition without the gene transfer in kleptoplastic sea slugs, Plakobranchus ocellatus.</title>
        <authorList>
            <person name="Maeda T."/>
            <person name="Takahashi S."/>
            <person name="Yoshida T."/>
            <person name="Shimamura S."/>
            <person name="Takaki Y."/>
            <person name="Nagai Y."/>
            <person name="Toyoda A."/>
            <person name="Suzuki Y."/>
            <person name="Arimoto A."/>
            <person name="Ishii H."/>
            <person name="Satoh N."/>
            <person name="Nishiyama T."/>
            <person name="Hasebe M."/>
            <person name="Maruyama T."/>
            <person name="Minagawa J."/>
            <person name="Obokata J."/>
            <person name="Shigenobu S."/>
        </authorList>
    </citation>
    <scope>NUCLEOTIDE SEQUENCE [LARGE SCALE GENOMIC DNA]</scope>
</reference>
<comment type="caution">
    <text evidence="2">The sequence shown here is derived from an EMBL/GenBank/DDBJ whole genome shotgun (WGS) entry which is preliminary data.</text>
</comment>
<evidence type="ECO:0000313" key="3">
    <source>
        <dbReference type="Proteomes" id="UP000735302"/>
    </source>
</evidence>
<dbReference type="InterPro" id="IPR006797">
    <property type="entry name" value="PRELI/MSF1_dom"/>
</dbReference>
<dbReference type="AlphaFoldDB" id="A0AAV3YN72"/>
<protein>
    <submittedName>
        <fullName evidence="2">Protein preli-like</fullName>
    </submittedName>
</protein>
<dbReference type="Proteomes" id="UP000735302">
    <property type="component" value="Unassembled WGS sequence"/>
</dbReference>
<keyword evidence="3" id="KW-1185">Reference proteome</keyword>
<dbReference type="Pfam" id="PF04707">
    <property type="entry name" value="PRELI"/>
    <property type="match status" value="1"/>
</dbReference>
<dbReference type="GO" id="GO:0005758">
    <property type="term" value="C:mitochondrial intermembrane space"/>
    <property type="evidence" value="ECO:0007669"/>
    <property type="project" value="InterPro"/>
</dbReference>
<proteinExistence type="predicted"/>
<sequence>MVKYYTTTSLFKYTWDQVATGLWQRYPNPNSKHVLTEDVLARYTENNKLICRRLLTKTNKIPKWGEVLVGRDSHVLIIEESIVDPVEKTLTTYTRNIGLQRIMAVEEKCIYKVNPQNSLWTVCERSAWITTRRLPFGFSSAVESFGLNRFKSNALKAALGFDYILTSLYGQDKLKDHPLSMSDKIKDTARKAADIAKSKAGPMMTRASTS</sequence>
<evidence type="ECO:0000259" key="1">
    <source>
        <dbReference type="PROSITE" id="PS50904"/>
    </source>
</evidence>
<name>A0AAV3YN72_9GAST</name>
<dbReference type="InterPro" id="IPR037365">
    <property type="entry name" value="Slowmo/Ups"/>
</dbReference>
<evidence type="ECO:0000313" key="2">
    <source>
        <dbReference type="EMBL" id="GFN84149.1"/>
    </source>
</evidence>
<gene>
    <name evidence="2" type="ORF">PoB_001065500</name>
</gene>
<dbReference type="PANTHER" id="PTHR11158">
    <property type="entry name" value="MSF1/PX19 RELATED"/>
    <property type="match status" value="1"/>
</dbReference>
<organism evidence="2 3">
    <name type="scientific">Plakobranchus ocellatus</name>
    <dbReference type="NCBI Taxonomy" id="259542"/>
    <lineage>
        <taxon>Eukaryota</taxon>
        <taxon>Metazoa</taxon>
        <taxon>Spiralia</taxon>
        <taxon>Lophotrochozoa</taxon>
        <taxon>Mollusca</taxon>
        <taxon>Gastropoda</taxon>
        <taxon>Heterobranchia</taxon>
        <taxon>Euthyneura</taxon>
        <taxon>Panpulmonata</taxon>
        <taxon>Sacoglossa</taxon>
        <taxon>Placobranchoidea</taxon>
        <taxon>Plakobranchidae</taxon>
        <taxon>Plakobranchus</taxon>
    </lineage>
</organism>
<accession>A0AAV3YN72</accession>
<feature type="domain" description="PRELI/MSF1" evidence="1">
    <location>
        <begin position="2"/>
        <end position="173"/>
    </location>
</feature>